<gene>
    <name evidence="6" type="ORF">FP2506_13684</name>
</gene>
<dbReference type="InterPro" id="IPR011060">
    <property type="entry name" value="RibuloseP-bd_barrel"/>
</dbReference>
<evidence type="ECO:0000256" key="5">
    <source>
        <dbReference type="RuleBase" id="RU003657"/>
    </source>
</evidence>
<reference evidence="6 7" key="1">
    <citation type="journal article" date="2010" name="J. Bacteriol.">
        <title>Genome sequence of Fulvimarina pelagi HTCC2506T, a Mn(II)-oxidizing alphaproteobacterium possessing an aerobic anoxygenic photosynthetic gene cluster and Xanthorhodopsin.</title>
        <authorList>
            <person name="Kang I."/>
            <person name="Oh H.M."/>
            <person name="Lim S.I."/>
            <person name="Ferriera S."/>
            <person name="Giovannoni S.J."/>
            <person name="Cho J.C."/>
        </authorList>
    </citation>
    <scope>NUCLEOTIDE SEQUENCE [LARGE SCALE GENOMIC DNA]</scope>
    <source>
        <strain evidence="6 7">HTCC2506</strain>
    </source>
</reference>
<accession>Q0G4J3</accession>
<dbReference type="Pfam" id="PF00977">
    <property type="entry name" value="His_biosynth"/>
    <property type="match status" value="1"/>
</dbReference>
<proteinExistence type="inferred from homology"/>
<dbReference type="EMBL" id="AATP01000002">
    <property type="protein sequence ID" value="EAU41488.1"/>
    <property type="molecule type" value="Genomic_DNA"/>
</dbReference>
<keyword evidence="2 5" id="KW-0028">Amino-acid biosynthesis</keyword>
<evidence type="ECO:0000256" key="2">
    <source>
        <dbReference type="ARBA" id="ARBA00022605"/>
    </source>
</evidence>
<protein>
    <submittedName>
        <fullName evidence="6">HisA/HisF family protein, putative</fullName>
    </submittedName>
</protein>
<evidence type="ECO:0000313" key="6">
    <source>
        <dbReference type="EMBL" id="EAU41488.1"/>
    </source>
</evidence>
<name>Q0G4J3_9HYPH</name>
<dbReference type="Gene3D" id="3.20.20.70">
    <property type="entry name" value="Aldolase class I"/>
    <property type="match status" value="1"/>
</dbReference>
<dbReference type="eggNOG" id="COG1411">
    <property type="taxonomic scope" value="Bacteria"/>
</dbReference>
<comment type="similarity">
    <text evidence="1 5">Belongs to the HisA/HisF family.</text>
</comment>
<dbReference type="CDD" id="cd04723">
    <property type="entry name" value="HisA_HisF"/>
    <property type="match status" value="1"/>
</dbReference>
<keyword evidence="3 5" id="KW-0368">Histidine biosynthesis</keyword>
<comment type="caution">
    <text evidence="6">The sequence shown here is derived from an EMBL/GenBank/DDBJ whole genome shotgun (WGS) entry which is preliminary data.</text>
</comment>
<keyword evidence="7" id="KW-1185">Reference proteome</keyword>
<evidence type="ECO:0000313" key="7">
    <source>
        <dbReference type="Proteomes" id="UP000004310"/>
    </source>
</evidence>
<evidence type="ECO:0000256" key="1">
    <source>
        <dbReference type="ARBA" id="ARBA00009667"/>
    </source>
</evidence>
<dbReference type="InterPro" id="IPR013785">
    <property type="entry name" value="Aldolase_TIM"/>
</dbReference>
<dbReference type="HOGENOM" id="CLU_048577_2_1_5"/>
<organism evidence="6 7">
    <name type="scientific">Fulvimarina pelagi HTCC2506</name>
    <dbReference type="NCBI Taxonomy" id="314231"/>
    <lineage>
        <taxon>Bacteria</taxon>
        <taxon>Pseudomonadati</taxon>
        <taxon>Pseudomonadota</taxon>
        <taxon>Alphaproteobacteria</taxon>
        <taxon>Hyphomicrobiales</taxon>
        <taxon>Aurantimonadaceae</taxon>
        <taxon>Fulvimarina</taxon>
    </lineage>
</organism>
<sequence length="237" mass="24340">MTGSEPAMQLIPVLDLMNGLVVRGEGGRRESYRPIETPLADGAEPVAVARGLIGATGTDVMYVADLDAIMGGEAQVPVLQALGEAFPDLRFWVDAGFQTIDAAEALIAAVALGAGRIVPVFGTETLDETEALARMDGPAVLSLDFGAEGYRGSPALLEGAELWPADVVVMSLAAVGSSGGPDFQRLEEIVARAGTRRVHAAGGVRGRTDLDALAAMGVAGALVASALHNRRLGQVAP</sequence>
<evidence type="ECO:0000256" key="3">
    <source>
        <dbReference type="ARBA" id="ARBA00023102"/>
    </source>
</evidence>
<evidence type="ECO:0000256" key="4">
    <source>
        <dbReference type="ARBA" id="ARBA00029440"/>
    </source>
</evidence>
<dbReference type="InterPro" id="IPR006062">
    <property type="entry name" value="His_biosynth"/>
</dbReference>
<dbReference type="SUPFAM" id="SSF51366">
    <property type="entry name" value="Ribulose-phoshate binding barrel"/>
    <property type="match status" value="1"/>
</dbReference>
<dbReference type="AlphaFoldDB" id="Q0G4J3"/>
<dbReference type="Proteomes" id="UP000004310">
    <property type="component" value="Unassembled WGS sequence"/>
</dbReference>
<comment type="pathway">
    <text evidence="4">Amino-acid biosynthesis.</text>
</comment>
<dbReference type="GO" id="GO:0000105">
    <property type="term" value="P:L-histidine biosynthetic process"/>
    <property type="evidence" value="ECO:0007669"/>
    <property type="project" value="UniProtKB-KW"/>
</dbReference>
<dbReference type="STRING" id="217511.GCA_001463845_02418"/>